<protein>
    <submittedName>
        <fullName evidence="2">ATP-dependent DNA helicase</fullName>
    </submittedName>
</protein>
<dbReference type="AlphaFoldDB" id="A0A1I7UYV7"/>
<keyword evidence="1" id="KW-1185">Reference proteome</keyword>
<dbReference type="STRING" id="1561998.A0A1I7UYV7"/>
<accession>A0A1I7UYV7</accession>
<proteinExistence type="predicted"/>
<sequence length="78" mass="8835">MLKDRTREGIMDRMCSGWGLNPMVNRLSTRYPTTFYHRTVNLQRGKAVVVGEGRAIDTLNSLISEHAFGEPNELIVVD</sequence>
<dbReference type="Proteomes" id="UP000095282">
    <property type="component" value="Unplaced"/>
</dbReference>
<evidence type="ECO:0000313" key="1">
    <source>
        <dbReference type="Proteomes" id="UP000095282"/>
    </source>
</evidence>
<organism evidence="1 2">
    <name type="scientific">Caenorhabditis tropicalis</name>
    <dbReference type="NCBI Taxonomy" id="1561998"/>
    <lineage>
        <taxon>Eukaryota</taxon>
        <taxon>Metazoa</taxon>
        <taxon>Ecdysozoa</taxon>
        <taxon>Nematoda</taxon>
        <taxon>Chromadorea</taxon>
        <taxon>Rhabditida</taxon>
        <taxon>Rhabditina</taxon>
        <taxon>Rhabditomorpha</taxon>
        <taxon>Rhabditoidea</taxon>
        <taxon>Rhabditidae</taxon>
        <taxon>Peloderinae</taxon>
        <taxon>Caenorhabditis</taxon>
    </lineage>
</organism>
<dbReference type="eggNOG" id="ENOG502S6P5">
    <property type="taxonomic scope" value="Eukaryota"/>
</dbReference>
<evidence type="ECO:0000313" key="2">
    <source>
        <dbReference type="WBParaSite" id="Csp11.Scaffold630.g20718.t1"/>
    </source>
</evidence>
<reference evidence="2" key="1">
    <citation type="submission" date="2016-11" db="UniProtKB">
        <authorList>
            <consortium name="WormBaseParasite"/>
        </authorList>
    </citation>
    <scope>IDENTIFICATION</scope>
</reference>
<name>A0A1I7UYV7_9PELO</name>
<dbReference type="WBParaSite" id="Csp11.Scaffold630.g20718.t1">
    <property type="protein sequence ID" value="Csp11.Scaffold630.g20718.t1"/>
    <property type="gene ID" value="Csp11.Scaffold630.g20718"/>
</dbReference>